<dbReference type="Proteomes" id="UP001151760">
    <property type="component" value="Unassembled WGS sequence"/>
</dbReference>
<evidence type="ECO:0000313" key="2">
    <source>
        <dbReference type="Proteomes" id="UP001151760"/>
    </source>
</evidence>
<reference evidence="1" key="2">
    <citation type="submission" date="2022-01" db="EMBL/GenBank/DDBJ databases">
        <authorList>
            <person name="Yamashiro T."/>
            <person name="Shiraishi A."/>
            <person name="Satake H."/>
            <person name="Nakayama K."/>
        </authorList>
    </citation>
    <scope>NUCLEOTIDE SEQUENCE</scope>
</reference>
<reference evidence="1" key="1">
    <citation type="journal article" date="2022" name="Int. J. Mol. Sci.">
        <title>Draft Genome of Tanacetum Coccineum: Genomic Comparison of Closely Related Tanacetum-Family Plants.</title>
        <authorList>
            <person name="Yamashiro T."/>
            <person name="Shiraishi A."/>
            <person name="Nakayama K."/>
            <person name="Satake H."/>
        </authorList>
    </citation>
    <scope>NUCLEOTIDE SEQUENCE</scope>
</reference>
<dbReference type="InterPro" id="IPR040256">
    <property type="entry name" value="At4g02000-like"/>
</dbReference>
<sequence>MIENGHWFIHNNPLILKKWNPDVNLFKKDAGNVLLWVKLHGVPLTAFSEDGLSVINTKLGTPLMLDSYTSDMCMQSWGRSSYARAMIELRADVELKETIMVAMPKLVGKGSYMCTIRAEYE</sequence>
<evidence type="ECO:0008006" key="3">
    <source>
        <dbReference type="Google" id="ProtNLM"/>
    </source>
</evidence>
<name>A0ABQ4XCZ8_9ASTR</name>
<proteinExistence type="predicted"/>
<dbReference type="PANTHER" id="PTHR31286:SF99">
    <property type="entry name" value="DUF4283 DOMAIN-CONTAINING PROTEIN"/>
    <property type="match status" value="1"/>
</dbReference>
<comment type="caution">
    <text evidence="1">The sequence shown here is derived from an EMBL/GenBank/DDBJ whole genome shotgun (WGS) entry which is preliminary data.</text>
</comment>
<protein>
    <recommendedName>
        <fullName evidence="3">DUF4283 domain-containing protein</fullName>
    </recommendedName>
</protein>
<dbReference type="PANTHER" id="PTHR31286">
    <property type="entry name" value="GLYCINE-RICH CELL WALL STRUCTURAL PROTEIN 1.8-LIKE"/>
    <property type="match status" value="1"/>
</dbReference>
<evidence type="ECO:0000313" key="1">
    <source>
        <dbReference type="EMBL" id="GJS63104.1"/>
    </source>
</evidence>
<dbReference type="EMBL" id="BQNB010009406">
    <property type="protein sequence ID" value="GJS63104.1"/>
    <property type="molecule type" value="Genomic_DNA"/>
</dbReference>
<keyword evidence="2" id="KW-1185">Reference proteome</keyword>
<accession>A0ABQ4XCZ8</accession>
<gene>
    <name evidence="1" type="ORF">Tco_0677668</name>
</gene>
<organism evidence="1 2">
    <name type="scientific">Tanacetum coccineum</name>
    <dbReference type="NCBI Taxonomy" id="301880"/>
    <lineage>
        <taxon>Eukaryota</taxon>
        <taxon>Viridiplantae</taxon>
        <taxon>Streptophyta</taxon>
        <taxon>Embryophyta</taxon>
        <taxon>Tracheophyta</taxon>
        <taxon>Spermatophyta</taxon>
        <taxon>Magnoliopsida</taxon>
        <taxon>eudicotyledons</taxon>
        <taxon>Gunneridae</taxon>
        <taxon>Pentapetalae</taxon>
        <taxon>asterids</taxon>
        <taxon>campanulids</taxon>
        <taxon>Asterales</taxon>
        <taxon>Asteraceae</taxon>
        <taxon>Asteroideae</taxon>
        <taxon>Anthemideae</taxon>
        <taxon>Anthemidinae</taxon>
        <taxon>Tanacetum</taxon>
    </lineage>
</organism>